<proteinExistence type="predicted"/>
<dbReference type="RefSeq" id="XP_045280915.1">
    <property type="nucleotide sequence ID" value="XM_045426134.1"/>
</dbReference>
<organism evidence="1 2">
    <name type="scientific">Ajellomyces dermatitidis (strain ER-3 / ATCC MYA-2586)</name>
    <name type="common">Blastomyces dermatitidis</name>
    <dbReference type="NCBI Taxonomy" id="559297"/>
    <lineage>
        <taxon>Eukaryota</taxon>
        <taxon>Fungi</taxon>
        <taxon>Dikarya</taxon>
        <taxon>Ascomycota</taxon>
        <taxon>Pezizomycotina</taxon>
        <taxon>Eurotiomycetes</taxon>
        <taxon>Eurotiomycetidae</taxon>
        <taxon>Onygenales</taxon>
        <taxon>Ajellomycetaceae</taxon>
        <taxon>Blastomyces</taxon>
    </lineage>
</organism>
<sequence>MGSNVKFMVPAASLVMPLSSINTVAYDPVFSSVTHLSPAQNAAELSLQSSVISSSSLYEKALMQSLISITTYLHCIKQLKKKRILYTYLFSHFYYFCYTGNNDFYLSYRVRVSELQVLTDSIKTEKVLLTYLQKKMKV</sequence>
<gene>
    <name evidence="1" type="ORF">BDCG_16954</name>
</gene>
<evidence type="ECO:0000313" key="1">
    <source>
        <dbReference type="EMBL" id="OAT01188.1"/>
    </source>
</evidence>
<accession>A0ABX2VWR1</accession>
<dbReference type="GeneID" id="69031846"/>
<evidence type="ECO:0000313" key="2">
    <source>
        <dbReference type="Proteomes" id="UP000002039"/>
    </source>
</evidence>
<reference evidence="2" key="1">
    <citation type="journal article" date="2015" name="PLoS Genet.">
        <title>The dynamic genome and transcriptome of the human fungal pathogen Blastomyces and close relative Emmonsia.</title>
        <authorList>
            <person name="Munoz J.F."/>
            <person name="Gauthier G.M."/>
            <person name="Desjardins C.A."/>
            <person name="Gallo J.E."/>
            <person name="Holder J."/>
            <person name="Sullivan T.D."/>
            <person name="Marty A.J."/>
            <person name="Carmen J.C."/>
            <person name="Chen Z."/>
            <person name="Ding L."/>
            <person name="Gujja S."/>
            <person name="Magrini V."/>
            <person name="Misas E."/>
            <person name="Mitreva M."/>
            <person name="Priest M."/>
            <person name="Saif S."/>
            <person name="Whiston E.A."/>
            <person name="Young S."/>
            <person name="Zeng Q."/>
            <person name="Goldman W.E."/>
            <person name="Mardis E.R."/>
            <person name="Taylor J.W."/>
            <person name="McEwen J.G."/>
            <person name="Clay O.K."/>
            <person name="Klein B.S."/>
            <person name="Cuomo C.A."/>
        </authorList>
    </citation>
    <scope>NUCLEOTIDE SEQUENCE [LARGE SCALE GENOMIC DNA]</scope>
    <source>
        <strain evidence="2">ER-3 / ATCC MYA-2586</strain>
    </source>
</reference>
<protein>
    <submittedName>
        <fullName evidence="1">Uncharacterized protein</fullName>
    </submittedName>
</protein>
<keyword evidence="2" id="KW-1185">Reference proteome</keyword>
<dbReference type="EMBL" id="EQ999976">
    <property type="protein sequence ID" value="OAT01188.1"/>
    <property type="molecule type" value="Genomic_DNA"/>
</dbReference>
<name>A0ABX2VWR1_AJEDR</name>
<dbReference type="Proteomes" id="UP000002039">
    <property type="component" value="Unassembled WGS sequence"/>
</dbReference>